<dbReference type="PANTHER" id="PTHR30349:SF41">
    <property type="entry name" value="INTEGRASE_RECOMBINASE PROTEIN MJ0367-RELATED"/>
    <property type="match status" value="1"/>
</dbReference>
<dbReference type="AlphaFoldDB" id="X1RGH4"/>
<sequence>MKTQKAVDEFLRSRQSRNLSPITITWYRDKLKLFARAYPQLPKKPGPIEEHLATINGEPETRHAQFRALRAFYTFASQRYDLRDPMTKVDPPRCPKKIMATLEPGEMMRLLASSSSSLRDNTLVTLLIDTGIRTSEAAGLRKQDIKTSTVMVNGKTGEREIPISEETRRLLLALITDKDEYIFNGHKGPLGRHGIYRIVKRCMEKAGIYGPKLGAHRLRHAFGKGYLVNGGDLRSLQQIMGHANITTTERYAALTLDDTIKKHHQFSPLRLA</sequence>
<dbReference type="EMBL" id="BARW01003345">
    <property type="protein sequence ID" value="GAI66071.1"/>
    <property type="molecule type" value="Genomic_DNA"/>
</dbReference>
<evidence type="ECO:0000256" key="1">
    <source>
        <dbReference type="ARBA" id="ARBA00023125"/>
    </source>
</evidence>
<dbReference type="InterPro" id="IPR050090">
    <property type="entry name" value="Tyrosine_recombinase_XerCD"/>
</dbReference>
<feature type="non-terminal residue" evidence="5">
    <location>
        <position position="272"/>
    </location>
</feature>
<dbReference type="PROSITE" id="PS51900">
    <property type="entry name" value="CB"/>
    <property type="match status" value="1"/>
</dbReference>
<dbReference type="Pfam" id="PF00589">
    <property type="entry name" value="Phage_integrase"/>
    <property type="match status" value="1"/>
</dbReference>
<protein>
    <recommendedName>
        <fullName evidence="6">Tyr recombinase domain-containing protein</fullName>
    </recommendedName>
</protein>
<dbReference type="InterPro" id="IPR002104">
    <property type="entry name" value="Integrase_catalytic"/>
</dbReference>
<dbReference type="GO" id="GO:0003677">
    <property type="term" value="F:DNA binding"/>
    <property type="evidence" value="ECO:0007669"/>
    <property type="project" value="UniProtKB-KW"/>
</dbReference>
<keyword evidence="1" id="KW-0238">DNA-binding</keyword>
<dbReference type="InterPro" id="IPR011010">
    <property type="entry name" value="DNA_brk_join_enz"/>
</dbReference>
<reference evidence="5" key="1">
    <citation type="journal article" date="2014" name="Front. Microbiol.">
        <title>High frequency of phylogenetically diverse reductive dehalogenase-homologous genes in deep subseafloor sedimentary metagenomes.</title>
        <authorList>
            <person name="Kawai M."/>
            <person name="Futagami T."/>
            <person name="Toyoda A."/>
            <person name="Takaki Y."/>
            <person name="Nishi S."/>
            <person name="Hori S."/>
            <person name="Arai W."/>
            <person name="Tsubouchi T."/>
            <person name="Morono Y."/>
            <person name="Uchiyama I."/>
            <person name="Ito T."/>
            <person name="Fujiyama A."/>
            <person name="Inagaki F."/>
            <person name="Takami H."/>
        </authorList>
    </citation>
    <scope>NUCLEOTIDE SEQUENCE</scope>
    <source>
        <strain evidence="5">Expedition CK06-06</strain>
    </source>
</reference>
<dbReference type="Gene3D" id="1.10.443.10">
    <property type="entry name" value="Intergrase catalytic core"/>
    <property type="match status" value="1"/>
</dbReference>
<dbReference type="InterPro" id="IPR044068">
    <property type="entry name" value="CB"/>
</dbReference>
<dbReference type="PROSITE" id="PS51898">
    <property type="entry name" value="TYR_RECOMBINASE"/>
    <property type="match status" value="1"/>
</dbReference>
<evidence type="ECO:0000259" key="3">
    <source>
        <dbReference type="PROSITE" id="PS51898"/>
    </source>
</evidence>
<dbReference type="PANTHER" id="PTHR30349">
    <property type="entry name" value="PHAGE INTEGRASE-RELATED"/>
    <property type="match status" value="1"/>
</dbReference>
<accession>X1RGH4</accession>
<evidence type="ECO:0008006" key="6">
    <source>
        <dbReference type="Google" id="ProtNLM"/>
    </source>
</evidence>
<dbReference type="InterPro" id="IPR013762">
    <property type="entry name" value="Integrase-like_cat_sf"/>
</dbReference>
<gene>
    <name evidence="5" type="ORF">S12H4_08603</name>
</gene>
<evidence type="ECO:0000259" key="4">
    <source>
        <dbReference type="PROSITE" id="PS51900"/>
    </source>
</evidence>
<evidence type="ECO:0000256" key="2">
    <source>
        <dbReference type="ARBA" id="ARBA00023172"/>
    </source>
</evidence>
<dbReference type="GO" id="GO:0006310">
    <property type="term" value="P:DNA recombination"/>
    <property type="evidence" value="ECO:0007669"/>
    <property type="project" value="UniProtKB-KW"/>
</dbReference>
<dbReference type="GO" id="GO:0015074">
    <property type="term" value="P:DNA integration"/>
    <property type="evidence" value="ECO:0007669"/>
    <property type="project" value="InterPro"/>
</dbReference>
<dbReference type="SUPFAM" id="SSF56349">
    <property type="entry name" value="DNA breaking-rejoining enzymes"/>
    <property type="match status" value="1"/>
</dbReference>
<proteinExistence type="predicted"/>
<evidence type="ECO:0000313" key="5">
    <source>
        <dbReference type="EMBL" id="GAI66071.1"/>
    </source>
</evidence>
<organism evidence="5">
    <name type="scientific">marine sediment metagenome</name>
    <dbReference type="NCBI Taxonomy" id="412755"/>
    <lineage>
        <taxon>unclassified sequences</taxon>
        <taxon>metagenomes</taxon>
        <taxon>ecological metagenomes</taxon>
    </lineage>
</organism>
<feature type="domain" description="Tyr recombinase" evidence="3">
    <location>
        <begin position="97"/>
        <end position="265"/>
    </location>
</feature>
<comment type="caution">
    <text evidence="5">The sequence shown here is derived from an EMBL/GenBank/DDBJ whole genome shotgun (WGS) entry which is preliminary data.</text>
</comment>
<feature type="domain" description="Core-binding (CB)" evidence="4">
    <location>
        <begin position="1"/>
        <end position="77"/>
    </location>
</feature>
<keyword evidence="2" id="KW-0233">DNA recombination</keyword>
<name>X1RGH4_9ZZZZ</name>